<evidence type="ECO:0000259" key="6">
    <source>
        <dbReference type="PROSITE" id="PS50041"/>
    </source>
</evidence>
<evidence type="ECO:0000256" key="5">
    <source>
        <dbReference type="SAM" id="SignalP"/>
    </source>
</evidence>
<dbReference type="PANTHER" id="PTHR22799:SF1">
    <property type="entry name" value="C-TYPE LECTIN DOMAIN FAMILY 11 MEMBER A"/>
    <property type="match status" value="1"/>
</dbReference>
<name>A0A232FNK3_9HYME</name>
<dbReference type="InterPro" id="IPR051663">
    <property type="entry name" value="CLec_Tetranectin-domain"/>
</dbReference>
<evidence type="ECO:0000313" key="8">
    <source>
        <dbReference type="Proteomes" id="UP000215335"/>
    </source>
</evidence>
<feature type="domain" description="C-type lectin" evidence="6">
    <location>
        <begin position="91"/>
        <end position="178"/>
    </location>
</feature>
<dbReference type="Proteomes" id="UP000215335">
    <property type="component" value="Unassembled WGS sequence"/>
</dbReference>
<feature type="signal peptide" evidence="5">
    <location>
        <begin position="1"/>
        <end position="21"/>
    </location>
</feature>
<dbReference type="CDD" id="cd00037">
    <property type="entry name" value="CLECT"/>
    <property type="match status" value="2"/>
</dbReference>
<comment type="subcellular location">
    <subcellularLocation>
        <location evidence="1">Secreted</location>
    </subcellularLocation>
</comment>
<sequence>MRLYVFLVLVISIEWPSALSAFQDVSIPSMILDSTEYSFMKFNYCDKSKAVDVTVLQARLEGKISCGCSITEATSVPIKDDYTQTTGVGAHKLHKQATTWNKARKICNEEGGHIAIINSKAEEAVLIKMLVEARNSISGTSNTDEAFVGVHDLYEEGDWVTLDGEPLHSTGFSTWTTNVSIIIMFPKSLLVIVAFVCSVCGESKITVSVTNETQVDLHTYLADLQVAAASAQYSTNLNARLVNMLQELLAQKRVNCNCSGENSKQAYREKAFPLPNYAYVGNSSIGFKLYRERLTWNEARKSCRSEKSALAVPRSFLEYETMVKLLEQPSWEVKWIPAFLGLHHLYGKDDWLTVSGEPVPQWINHKHNLITTERPPVNRVAPDGHCTAIDGNLKLMSIDCNTPFSYICEIRP</sequence>
<dbReference type="GO" id="GO:0008083">
    <property type="term" value="F:growth factor activity"/>
    <property type="evidence" value="ECO:0007669"/>
    <property type="project" value="TreeGrafter"/>
</dbReference>
<organism evidence="7 8">
    <name type="scientific">Trichomalopsis sarcophagae</name>
    <dbReference type="NCBI Taxonomy" id="543379"/>
    <lineage>
        <taxon>Eukaryota</taxon>
        <taxon>Metazoa</taxon>
        <taxon>Ecdysozoa</taxon>
        <taxon>Arthropoda</taxon>
        <taxon>Hexapoda</taxon>
        <taxon>Insecta</taxon>
        <taxon>Pterygota</taxon>
        <taxon>Neoptera</taxon>
        <taxon>Endopterygota</taxon>
        <taxon>Hymenoptera</taxon>
        <taxon>Apocrita</taxon>
        <taxon>Proctotrupomorpha</taxon>
        <taxon>Chalcidoidea</taxon>
        <taxon>Pteromalidae</taxon>
        <taxon>Pteromalinae</taxon>
        <taxon>Trichomalopsis</taxon>
    </lineage>
</organism>
<proteinExistence type="predicted"/>
<dbReference type="OrthoDB" id="7357196at2759"/>
<evidence type="ECO:0000256" key="2">
    <source>
        <dbReference type="ARBA" id="ARBA00022525"/>
    </source>
</evidence>
<gene>
    <name evidence="7" type="ORF">TSAR_007847</name>
</gene>
<keyword evidence="4" id="KW-0430">Lectin</keyword>
<protein>
    <recommendedName>
        <fullName evidence="6">C-type lectin domain-containing protein</fullName>
    </recommendedName>
</protein>
<dbReference type="InterPro" id="IPR001304">
    <property type="entry name" value="C-type_lectin-like"/>
</dbReference>
<dbReference type="Pfam" id="PF00059">
    <property type="entry name" value="Lectin_C"/>
    <property type="match status" value="2"/>
</dbReference>
<dbReference type="Gene3D" id="3.10.100.10">
    <property type="entry name" value="Mannose-Binding Protein A, subunit A"/>
    <property type="match status" value="2"/>
</dbReference>
<dbReference type="STRING" id="543379.A0A232FNK3"/>
<feature type="chain" id="PRO_5012895605" description="C-type lectin domain-containing protein" evidence="5">
    <location>
        <begin position="22"/>
        <end position="412"/>
    </location>
</feature>
<dbReference type="AlphaFoldDB" id="A0A232FNK3"/>
<accession>A0A232FNK3</accession>
<dbReference type="GO" id="GO:0030246">
    <property type="term" value="F:carbohydrate binding"/>
    <property type="evidence" value="ECO:0007669"/>
    <property type="project" value="UniProtKB-KW"/>
</dbReference>
<dbReference type="EMBL" id="NNAY01000008">
    <property type="protein sequence ID" value="OXU32090.1"/>
    <property type="molecule type" value="Genomic_DNA"/>
</dbReference>
<dbReference type="GO" id="GO:0005615">
    <property type="term" value="C:extracellular space"/>
    <property type="evidence" value="ECO:0007669"/>
    <property type="project" value="TreeGrafter"/>
</dbReference>
<dbReference type="InterPro" id="IPR016187">
    <property type="entry name" value="CTDL_fold"/>
</dbReference>
<evidence type="ECO:0000256" key="3">
    <source>
        <dbReference type="ARBA" id="ARBA00022729"/>
    </source>
</evidence>
<dbReference type="SMART" id="SM00034">
    <property type="entry name" value="CLECT"/>
    <property type="match status" value="2"/>
</dbReference>
<keyword evidence="2" id="KW-0964">Secreted</keyword>
<evidence type="ECO:0000256" key="4">
    <source>
        <dbReference type="ARBA" id="ARBA00022734"/>
    </source>
</evidence>
<evidence type="ECO:0000256" key="1">
    <source>
        <dbReference type="ARBA" id="ARBA00004613"/>
    </source>
</evidence>
<dbReference type="InterPro" id="IPR016186">
    <property type="entry name" value="C-type_lectin-like/link_sf"/>
</dbReference>
<keyword evidence="3 5" id="KW-0732">Signal</keyword>
<evidence type="ECO:0000313" key="7">
    <source>
        <dbReference type="EMBL" id="OXU32090.1"/>
    </source>
</evidence>
<comment type="caution">
    <text evidence="7">The sequence shown here is derived from an EMBL/GenBank/DDBJ whole genome shotgun (WGS) entry which is preliminary data.</text>
</comment>
<keyword evidence="8" id="KW-1185">Reference proteome</keyword>
<dbReference type="PROSITE" id="PS50041">
    <property type="entry name" value="C_TYPE_LECTIN_2"/>
    <property type="match status" value="2"/>
</dbReference>
<reference evidence="7 8" key="1">
    <citation type="journal article" date="2017" name="Curr. Biol.">
        <title>The Evolution of Venom by Co-option of Single-Copy Genes.</title>
        <authorList>
            <person name="Martinson E.O."/>
            <person name="Mrinalini"/>
            <person name="Kelkar Y.D."/>
            <person name="Chang C.H."/>
            <person name="Werren J.H."/>
        </authorList>
    </citation>
    <scope>NUCLEOTIDE SEQUENCE [LARGE SCALE GENOMIC DNA]</scope>
    <source>
        <strain evidence="7 8">Alberta</strain>
        <tissue evidence="7">Whole body</tissue>
    </source>
</reference>
<dbReference type="PANTHER" id="PTHR22799">
    <property type="entry name" value="TETRANECTIN-RELATED"/>
    <property type="match status" value="1"/>
</dbReference>
<dbReference type="SUPFAM" id="SSF56436">
    <property type="entry name" value="C-type lectin-like"/>
    <property type="match status" value="2"/>
</dbReference>
<feature type="domain" description="C-type lectin" evidence="6">
    <location>
        <begin position="287"/>
        <end position="409"/>
    </location>
</feature>